<keyword evidence="3 8" id="KW-0489">Methyltransferase</keyword>
<dbReference type="InterPro" id="IPR029063">
    <property type="entry name" value="SAM-dependent_MTases_sf"/>
</dbReference>
<evidence type="ECO:0000313" key="11">
    <source>
        <dbReference type="EMBL" id="KAL1864926.1"/>
    </source>
</evidence>
<dbReference type="InterPro" id="IPR050390">
    <property type="entry name" value="C5-Methyltransferase"/>
</dbReference>
<comment type="subcellular location">
    <subcellularLocation>
        <location evidence="1">Nucleus</location>
    </subcellularLocation>
</comment>
<comment type="caution">
    <text evidence="11">The sequence shown here is derived from an EMBL/GenBank/DDBJ whole genome shotgun (WGS) entry which is preliminary data.</text>
</comment>
<evidence type="ECO:0000259" key="10">
    <source>
        <dbReference type="PROSITE" id="PS51038"/>
    </source>
</evidence>
<dbReference type="InterPro" id="IPR001025">
    <property type="entry name" value="BAH_dom"/>
</dbReference>
<reference evidence="11 12" key="1">
    <citation type="journal article" date="2024" name="IMA Fungus">
        <title>IMA Genome - F19 : A genome assembly and annotation guide to empower mycologists, including annotated draft genome sequences of Ceratocystis pirilliformis, Diaporthe australafricana, Fusarium ophioides, Paecilomyces lecythidis, and Sporothrix stenoceras.</title>
        <authorList>
            <person name="Aylward J."/>
            <person name="Wilson A.M."/>
            <person name="Visagie C.M."/>
            <person name="Spraker J."/>
            <person name="Barnes I."/>
            <person name="Buitendag C."/>
            <person name="Ceriani C."/>
            <person name="Del Mar Angel L."/>
            <person name="du Plessis D."/>
            <person name="Fuchs T."/>
            <person name="Gasser K."/>
            <person name="Kramer D."/>
            <person name="Li W."/>
            <person name="Munsamy K."/>
            <person name="Piso A."/>
            <person name="Price J.L."/>
            <person name="Sonnekus B."/>
            <person name="Thomas C."/>
            <person name="van der Nest A."/>
            <person name="van Dijk A."/>
            <person name="van Heerden A."/>
            <person name="van Vuuren N."/>
            <person name="Yilmaz N."/>
            <person name="Duong T.A."/>
            <person name="van der Merwe N.A."/>
            <person name="Wingfield M.J."/>
            <person name="Wingfield B.D."/>
        </authorList>
    </citation>
    <scope>NUCLEOTIDE SEQUENCE [LARGE SCALE GENOMIC DNA]</scope>
    <source>
        <strain evidence="11 12">CMW 18167</strain>
    </source>
</reference>
<name>A0ABR3WN30_9EURO</name>
<feature type="domain" description="BAH" evidence="10">
    <location>
        <begin position="415"/>
        <end position="537"/>
    </location>
</feature>
<protein>
    <recommendedName>
        <fullName evidence="2">DNA (cytosine-5-)-methyltransferase</fullName>
        <ecNumber evidence="2">2.1.1.37</ecNumber>
    </recommendedName>
</protein>
<keyword evidence="4 8" id="KW-0808">Transferase</keyword>
<evidence type="ECO:0000256" key="8">
    <source>
        <dbReference type="PROSITE-ProRule" id="PRU01016"/>
    </source>
</evidence>
<dbReference type="PANTHER" id="PTHR10629:SF54">
    <property type="entry name" value="DNA METHYLTRANSFERASE DIM-2"/>
    <property type="match status" value="1"/>
</dbReference>
<evidence type="ECO:0000256" key="2">
    <source>
        <dbReference type="ARBA" id="ARBA00011975"/>
    </source>
</evidence>
<dbReference type="Pfam" id="PF25423">
    <property type="entry name" value="DUF7893"/>
    <property type="match status" value="1"/>
</dbReference>
<accession>A0ABR3WN30</accession>
<gene>
    <name evidence="11" type="ORF">Plec18167_009597</name>
</gene>
<evidence type="ECO:0000256" key="4">
    <source>
        <dbReference type="ARBA" id="ARBA00022679"/>
    </source>
</evidence>
<dbReference type="Gene3D" id="2.30.30.490">
    <property type="match status" value="2"/>
</dbReference>
<dbReference type="InterPro" id="IPR057215">
    <property type="entry name" value="DUF7893"/>
</dbReference>
<evidence type="ECO:0000256" key="7">
    <source>
        <dbReference type="ARBA" id="ARBA00023242"/>
    </source>
</evidence>
<dbReference type="EC" id="2.1.1.37" evidence="2"/>
<dbReference type="Proteomes" id="UP001583193">
    <property type="component" value="Unassembled WGS sequence"/>
</dbReference>
<dbReference type="PROSITE" id="PS51038">
    <property type="entry name" value="BAH"/>
    <property type="match status" value="1"/>
</dbReference>
<evidence type="ECO:0000256" key="5">
    <source>
        <dbReference type="ARBA" id="ARBA00022691"/>
    </source>
</evidence>
<dbReference type="InterPro" id="IPR001525">
    <property type="entry name" value="C5_MeTfrase"/>
</dbReference>
<dbReference type="Pfam" id="PF01426">
    <property type="entry name" value="BAH"/>
    <property type="match status" value="1"/>
</dbReference>
<keyword evidence="12" id="KW-1185">Reference proteome</keyword>
<dbReference type="EMBL" id="JAVDPF010000067">
    <property type="protein sequence ID" value="KAL1864926.1"/>
    <property type="molecule type" value="Genomic_DNA"/>
</dbReference>
<dbReference type="InterPro" id="IPR043151">
    <property type="entry name" value="BAH_sf"/>
</dbReference>
<keyword evidence="6" id="KW-0238">DNA-binding</keyword>
<dbReference type="Gene3D" id="3.40.50.150">
    <property type="entry name" value="Vaccinia Virus protein VP39"/>
    <property type="match status" value="1"/>
</dbReference>
<organism evidence="11 12">
    <name type="scientific">Paecilomyces lecythidis</name>
    <dbReference type="NCBI Taxonomy" id="3004212"/>
    <lineage>
        <taxon>Eukaryota</taxon>
        <taxon>Fungi</taxon>
        <taxon>Dikarya</taxon>
        <taxon>Ascomycota</taxon>
        <taxon>Pezizomycotina</taxon>
        <taxon>Eurotiomycetes</taxon>
        <taxon>Eurotiomycetidae</taxon>
        <taxon>Eurotiales</taxon>
        <taxon>Thermoascaceae</taxon>
        <taxon>Paecilomyces</taxon>
    </lineage>
</organism>
<dbReference type="Gene3D" id="3.90.120.10">
    <property type="entry name" value="DNA Methylase, subunit A, domain 2"/>
    <property type="match status" value="1"/>
</dbReference>
<proteinExistence type="inferred from homology"/>
<evidence type="ECO:0000313" key="12">
    <source>
        <dbReference type="Proteomes" id="UP001583193"/>
    </source>
</evidence>
<comment type="similarity">
    <text evidence="8">Belongs to the class I-like SAM-binding methyltransferase superfamily. C5-methyltransferase family.</text>
</comment>
<keyword evidence="7" id="KW-0539">Nucleus</keyword>
<evidence type="ECO:0000256" key="6">
    <source>
        <dbReference type="ARBA" id="ARBA00023125"/>
    </source>
</evidence>
<evidence type="ECO:0000256" key="9">
    <source>
        <dbReference type="SAM" id="MobiDB-lite"/>
    </source>
</evidence>
<dbReference type="PANTHER" id="PTHR10629">
    <property type="entry name" value="CYTOSINE-SPECIFIC METHYLTRANSFERASE"/>
    <property type="match status" value="1"/>
</dbReference>
<dbReference type="SUPFAM" id="SSF53335">
    <property type="entry name" value="S-adenosyl-L-methionine-dependent methyltransferases"/>
    <property type="match status" value="1"/>
</dbReference>
<evidence type="ECO:0000256" key="1">
    <source>
        <dbReference type="ARBA" id="ARBA00004123"/>
    </source>
</evidence>
<dbReference type="Pfam" id="PF00145">
    <property type="entry name" value="DNA_methylase"/>
    <property type="match status" value="1"/>
</dbReference>
<keyword evidence="5 8" id="KW-0949">S-adenosyl-L-methionine</keyword>
<dbReference type="SMART" id="SM00439">
    <property type="entry name" value="BAH"/>
    <property type="match status" value="2"/>
</dbReference>
<feature type="region of interest" description="Disordered" evidence="9">
    <location>
        <begin position="25"/>
        <end position="66"/>
    </location>
</feature>
<feature type="active site" evidence="8">
    <location>
        <position position="781"/>
    </location>
</feature>
<dbReference type="PROSITE" id="PS51679">
    <property type="entry name" value="SAM_MT_C5"/>
    <property type="match status" value="1"/>
</dbReference>
<sequence length="1170" mass="132161">MSFLSSITAAMGKLKKVSEISILTESAKDGETPGAPMSTPALKQGPMLDETSETSTHNSIVERSARDCSEDSFQEFSRRDSRYEILSGIKLPPTTFPLSQYEGWEPPLPVVEETDALGTLLDNSLVQKETYGEDEFLSVDLHQFTVYRDSHPLNGDEIASLHEVALKQGNTRFFFDGILLIEENRKVFLRHVPFEFVSIGGYEKVEQHTVGSDIWIQSVRGKRQGGIWYRICEPSLEYKPCHDAFLWLADFGKHFLDFLSEREQVTLHDFSNDFAAWLKQVHGPDPSFNKWFCEFGKSDFRQAVVSHSEYLLKQAIDIDRDYEDSTLWRELGLTQSIIKEQPQRANGTIVTPYVYRCFQNMEWGGQLQISQPAPAVLIDQQTRIRELGFETSRADFKFEPRGDGIHSASIPHSEIEVHPGDVVSVERDEETVWKTSSHNDLWYAFVQGIRHHKNGTIWLDVIWLYRPSDTVCANMTYPHSDELFMSDHCNCGDRKIQNTEVVGKVDVSFFSSMAREGAQFFVRQTYCTDDETFLALKEEDFYCSHRKKSSHLGESCRETYHPGDTVLVHTGSRLEPVEIISCSDKNLRVRQLLRINEDFDEPNRDQNELVYTDRTRSVYVGHVERRCHVRFYSEHERNNGLVPPPYCRQGNGDAFYITSREMTSIEGTSFLQTFDSLSLPTSLKQGFDPKAPVAQLRSLNIFSGGGSFDRGLEEGGAVRNEWAVEWGKEAMLTYRANLRHSGAKLFWGSVDDFLEQSLKGKESNIVARVGEVDLVSAGSPCQGYALTNNFKQNVVSLRNCSMIASVAAFIDHFRPKYAVLENVTAMAKRREKSPFSQMLCALVGMGYQARILNLDAWSFGAPQSRSRLFIFVAAPGLKLPEHPALTHSHPPKIKNSSLGEAANGLPFGSRRFETPVFKFVAAAESTRDLPRIGTARCMTIPDPDMRLAKRLALPNQTLIELVPKAPWAQGLESSVSRGWMAKPQTEAFLRRKRAWGSKKEASSYGRVHPKGLIPTIVTRVTPACAFVGRTVHWEEDRLLTVKEARRAQGIPDNEVLIGSVSKQWKIIGNSVARQVALALGMILRDACLQNERIKIDTICRTTAASNVVMSHEPTDSITKCEDELDSYDDMPTSASVTLPSEKPKPRRIIHCDVHTRDNPQGHHNRPLPRI</sequence>
<evidence type="ECO:0000256" key="3">
    <source>
        <dbReference type="ARBA" id="ARBA00022603"/>
    </source>
</evidence>
<dbReference type="PRINTS" id="PR00105">
    <property type="entry name" value="C5METTRFRASE"/>
</dbReference>